<dbReference type="Gene3D" id="3.30.70.100">
    <property type="match status" value="1"/>
</dbReference>
<name>A0A8J7MCR6_9BACT</name>
<reference evidence="8" key="1">
    <citation type="submission" date="2021-01" db="EMBL/GenBank/DDBJ databases">
        <title>Modified the classification status of verrucomicrobia.</title>
        <authorList>
            <person name="Feng X."/>
        </authorList>
    </citation>
    <scope>NUCLEOTIDE SEQUENCE</scope>
    <source>
        <strain evidence="8">_KCTC 22039</strain>
    </source>
</reference>
<dbReference type="PROSITE" id="PS00151">
    <property type="entry name" value="ACYLPHOSPHATASE_2"/>
    <property type="match status" value="1"/>
</dbReference>
<dbReference type="EC" id="3.6.1.7" evidence="2 4"/>
<comment type="caution">
    <text evidence="8">The sequence shown here is derived from an EMBL/GenBank/DDBJ whole genome shotgun (WGS) entry which is preliminary data.</text>
</comment>
<evidence type="ECO:0000256" key="5">
    <source>
        <dbReference type="RuleBase" id="RU000553"/>
    </source>
</evidence>
<feature type="domain" description="Acylphosphatase-like" evidence="7">
    <location>
        <begin position="3"/>
        <end position="91"/>
    </location>
</feature>
<dbReference type="GO" id="GO:0003998">
    <property type="term" value="F:acylphosphatase activity"/>
    <property type="evidence" value="ECO:0007669"/>
    <property type="project" value="UniProtKB-EC"/>
</dbReference>
<evidence type="ECO:0000259" key="7">
    <source>
        <dbReference type="PROSITE" id="PS51160"/>
    </source>
</evidence>
<dbReference type="PANTHER" id="PTHR47268">
    <property type="entry name" value="ACYLPHOSPHATASE"/>
    <property type="match status" value="1"/>
</dbReference>
<organism evidence="8 9">
    <name type="scientific">Persicirhabdus sediminis</name>
    <dbReference type="NCBI Taxonomy" id="454144"/>
    <lineage>
        <taxon>Bacteria</taxon>
        <taxon>Pseudomonadati</taxon>
        <taxon>Verrucomicrobiota</taxon>
        <taxon>Verrucomicrobiia</taxon>
        <taxon>Verrucomicrobiales</taxon>
        <taxon>Verrucomicrobiaceae</taxon>
        <taxon>Persicirhabdus</taxon>
    </lineage>
</organism>
<evidence type="ECO:0000313" key="9">
    <source>
        <dbReference type="Proteomes" id="UP000624703"/>
    </source>
</evidence>
<evidence type="ECO:0000256" key="2">
    <source>
        <dbReference type="ARBA" id="ARBA00012150"/>
    </source>
</evidence>
<comment type="catalytic activity">
    <reaction evidence="3 4 5">
        <text>an acyl phosphate + H2O = a carboxylate + phosphate + H(+)</text>
        <dbReference type="Rhea" id="RHEA:14965"/>
        <dbReference type="ChEBI" id="CHEBI:15377"/>
        <dbReference type="ChEBI" id="CHEBI:15378"/>
        <dbReference type="ChEBI" id="CHEBI:29067"/>
        <dbReference type="ChEBI" id="CHEBI:43474"/>
        <dbReference type="ChEBI" id="CHEBI:59918"/>
        <dbReference type="EC" id="3.6.1.7"/>
    </reaction>
</comment>
<sequence>MVTKQIIIEGRVQGVGFRYTTRQLAGKFALSGWVKNLPDGDVELVVEGELVEVDAFLRKLFHDSRLAAYVTGRHEMDISQLYGCDGFEIAYRSQRV</sequence>
<dbReference type="AlphaFoldDB" id="A0A8J7MCR6"/>
<protein>
    <recommendedName>
        <fullName evidence="2 4">Acylphosphatase</fullName>
        <ecNumber evidence="2 4">3.6.1.7</ecNumber>
    </recommendedName>
</protein>
<keyword evidence="4 5" id="KW-0378">Hydrolase</keyword>
<dbReference type="InterPro" id="IPR017968">
    <property type="entry name" value="Acylphosphatase_CS"/>
</dbReference>
<gene>
    <name evidence="8" type="ORF">JIN82_09095</name>
</gene>
<proteinExistence type="inferred from homology"/>
<dbReference type="InterPro" id="IPR001792">
    <property type="entry name" value="Acylphosphatase-like_dom"/>
</dbReference>
<evidence type="ECO:0000256" key="1">
    <source>
        <dbReference type="ARBA" id="ARBA00005614"/>
    </source>
</evidence>
<dbReference type="Proteomes" id="UP000624703">
    <property type="component" value="Unassembled WGS sequence"/>
</dbReference>
<evidence type="ECO:0000256" key="3">
    <source>
        <dbReference type="ARBA" id="ARBA00047645"/>
    </source>
</evidence>
<evidence type="ECO:0000256" key="4">
    <source>
        <dbReference type="PROSITE-ProRule" id="PRU00520"/>
    </source>
</evidence>
<dbReference type="PROSITE" id="PS00150">
    <property type="entry name" value="ACYLPHOSPHATASE_1"/>
    <property type="match status" value="1"/>
</dbReference>
<evidence type="ECO:0000313" key="8">
    <source>
        <dbReference type="EMBL" id="MBK1791304.1"/>
    </source>
</evidence>
<keyword evidence="9" id="KW-1185">Reference proteome</keyword>
<evidence type="ECO:0000256" key="6">
    <source>
        <dbReference type="RuleBase" id="RU004168"/>
    </source>
</evidence>
<dbReference type="RefSeq" id="WP_200311313.1">
    <property type="nucleotide sequence ID" value="NZ_JAENIM010000039.1"/>
</dbReference>
<dbReference type="InterPro" id="IPR020456">
    <property type="entry name" value="Acylphosphatase"/>
</dbReference>
<dbReference type="SUPFAM" id="SSF54975">
    <property type="entry name" value="Acylphosphatase/BLUF domain-like"/>
    <property type="match status" value="1"/>
</dbReference>
<dbReference type="Pfam" id="PF00708">
    <property type="entry name" value="Acylphosphatase"/>
    <property type="match status" value="1"/>
</dbReference>
<feature type="active site" evidence="4">
    <location>
        <position position="18"/>
    </location>
</feature>
<feature type="active site" evidence="4">
    <location>
        <position position="36"/>
    </location>
</feature>
<accession>A0A8J7MCR6</accession>
<dbReference type="InterPro" id="IPR036046">
    <property type="entry name" value="Acylphosphatase-like_dom_sf"/>
</dbReference>
<dbReference type="PANTHER" id="PTHR47268:SF4">
    <property type="entry name" value="ACYLPHOSPHATASE"/>
    <property type="match status" value="1"/>
</dbReference>
<comment type="similarity">
    <text evidence="1 6">Belongs to the acylphosphatase family.</text>
</comment>
<dbReference type="EMBL" id="JAENIM010000039">
    <property type="protein sequence ID" value="MBK1791304.1"/>
    <property type="molecule type" value="Genomic_DNA"/>
</dbReference>
<dbReference type="PROSITE" id="PS51160">
    <property type="entry name" value="ACYLPHOSPHATASE_3"/>
    <property type="match status" value="1"/>
</dbReference>